<sequence>MPRPKRKKEGTQSSVSEESECFENEIVNRIKTLEVALKNNANENTQKLFEEIEKLQGAFHDVLKEQSELKKEVNQLREERSVLEDEVQQLRDLTWVLKYQQNELEQYTRKNNIRGLG</sequence>
<evidence type="ECO:0000313" key="2">
    <source>
        <dbReference type="EMBL" id="GFR68391.1"/>
    </source>
</evidence>
<dbReference type="AlphaFoldDB" id="A0AAV4F7I7"/>
<organism evidence="2 3">
    <name type="scientific">Elysia marginata</name>
    <dbReference type="NCBI Taxonomy" id="1093978"/>
    <lineage>
        <taxon>Eukaryota</taxon>
        <taxon>Metazoa</taxon>
        <taxon>Spiralia</taxon>
        <taxon>Lophotrochozoa</taxon>
        <taxon>Mollusca</taxon>
        <taxon>Gastropoda</taxon>
        <taxon>Heterobranchia</taxon>
        <taxon>Euthyneura</taxon>
        <taxon>Panpulmonata</taxon>
        <taxon>Sacoglossa</taxon>
        <taxon>Placobranchoidea</taxon>
        <taxon>Plakobranchidae</taxon>
        <taxon>Elysia</taxon>
    </lineage>
</organism>
<comment type="caution">
    <text evidence="2">The sequence shown here is derived from an EMBL/GenBank/DDBJ whole genome shotgun (WGS) entry which is preliminary data.</text>
</comment>
<gene>
    <name evidence="2" type="ORF">ElyMa_002019800</name>
</gene>
<proteinExistence type="predicted"/>
<feature type="coiled-coil region" evidence="1">
    <location>
        <begin position="38"/>
        <end position="93"/>
    </location>
</feature>
<keyword evidence="3" id="KW-1185">Reference proteome</keyword>
<protein>
    <submittedName>
        <fullName evidence="2">Uncharacterized protein</fullName>
    </submittedName>
</protein>
<dbReference type="EMBL" id="BMAT01004117">
    <property type="protein sequence ID" value="GFR68391.1"/>
    <property type="molecule type" value="Genomic_DNA"/>
</dbReference>
<evidence type="ECO:0000313" key="3">
    <source>
        <dbReference type="Proteomes" id="UP000762676"/>
    </source>
</evidence>
<dbReference type="Proteomes" id="UP000762676">
    <property type="component" value="Unassembled WGS sequence"/>
</dbReference>
<accession>A0AAV4F7I7</accession>
<name>A0AAV4F7I7_9GAST</name>
<reference evidence="2 3" key="1">
    <citation type="journal article" date="2021" name="Elife">
        <title>Chloroplast acquisition without the gene transfer in kleptoplastic sea slugs, Plakobranchus ocellatus.</title>
        <authorList>
            <person name="Maeda T."/>
            <person name="Takahashi S."/>
            <person name="Yoshida T."/>
            <person name="Shimamura S."/>
            <person name="Takaki Y."/>
            <person name="Nagai Y."/>
            <person name="Toyoda A."/>
            <person name="Suzuki Y."/>
            <person name="Arimoto A."/>
            <person name="Ishii H."/>
            <person name="Satoh N."/>
            <person name="Nishiyama T."/>
            <person name="Hasebe M."/>
            <person name="Maruyama T."/>
            <person name="Minagawa J."/>
            <person name="Obokata J."/>
            <person name="Shigenobu S."/>
        </authorList>
    </citation>
    <scope>NUCLEOTIDE SEQUENCE [LARGE SCALE GENOMIC DNA]</scope>
</reference>
<dbReference type="SUPFAM" id="SSF111469">
    <property type="entry name" value="Geminin coiled-coil domain"/>
    <property type="match status" value="1"/>
</dbReference>
<keyword evidence="1" id="KW-0175">Coiled coil</keyword>
<evidence type="ECO:0000256" key="1">
    <source>
        <dbReference type="SAM" id="Coils"/>
    </source>
</evidence>